<dbReference type="AlphaFoldDB" id="C0ECC2"/>
<proteinExistence type="predicted"/>
<dbReference type="EMBL" id="ACEC01000048">
    <property type="protein sequence ID" value="EEG30870.1"/>
    <property type="molecule type" value="Genomic_DNA"/>
</dbReference>
<comment type="caution">
    <text evidence="1">The sequence shown here is derived from an EMBL/GenBank/DDBJ whole genome shotgun (WGS) entry which is preliminary data.</text>
</comment>
<organism evidence="1 2">
    <name type="scientific">[Clostridium] methylpentosum DSM 5476</name>
    <dbReference type="NCBI Taxonomy" id="537013"/>
    <lineage>
        <taxon>Bacteria</taxon>
        <taxon>Bacillati</taxon>
        <taxon>Bacillota</taxon>
        <taxon>Clostridia</taxon>
        <taxon>Eubacteriales</taxon>
        <taxon>Oscillospiraceae</taxon>
        <taxon>Oscillospiraceae incertae sedis</taxon>
    </lineage>
</organism>
<reference evidence="1 2" key="1">
    <citation type="submission" date="2009-01" db="EMBL/GenBank/DDBJ databases">
        <authorList>
            <person name="Fulton L."/>
            <person name="Clifton S."/>
            <person name="Fulton B."/>
            <person name="Xu J."/>
            <person name="Minx P."/>
            <person name="Pepin K.H."/>
            <person name="Johnson M."/>
            <person name="Bhonagiri V."/>
            <person name="Nash W.E."/>
            <person name="Mardis E.R."/>
            <person name="Wilson R.K."/>
        </authorList>
    </citation>
    <scope>NUCLEOTIDE SEQUENCE [LARGE SCALE GENOMIC DNA]</scope>
    <source>
        <strain evidence="1 2">DSM 5476</strain>
    </source>
</reference>
<dbReference type="STRING" id="537013.CLOSTMETH_01491"/>
<dbReference type="HOGENOM" id="CLU_3151316_0_0_9"/>
<accession>C0ECC2</accession>
<reference evidence="1 2" key="2">
    <citation type="submission" date="2009-02" db="EMBL/GenBank/DDBJ databases">
        <title>Draft genome sequence of Clostridium methylpentosum (DSM 5476).</title>
        <authorList>
            <person name="Sudarsanam P."/>
            <person name="Ley R."/>
            <person name="Guruge J."/>
            <person name="Turnbaugh P.J."/>
            <person name="Mahowald M."/>
            <person name="Liep D."/>
            <person name="Gordon J."/>
        </authorList>
    </citation>
    <scope>NUCLEOTIDE SEQUENCE [LARGE SCALE GENOMIC DNA]</scope>
    <source>
        <strain evidence="1 2">DSM 5476</strain>
    </source>
</reference>
<sequence>MPVAEGNAIECLVAAVHLALIALSPHSSNWYLFELTEKKIFHKLNITI</sequence>
<gene>
    <name evidence="1" type="ORF">CLOSTMETH_01491</name>
</gene>
<name>C0ECC2_9FIRM</name>
<dbReference type="Proteomes" id="UP000003340">
    <property type="component" value="Unassembled WGS sequence"/>
</dbReference>
<evidence type="ECO:0000313" key="1">
    <source>
        <dbReference type="EMBL" id="EEG30870.1"/>
    </source>
</evidence>
<keyword evidence="2" id="KW-1185">Reference proteome</keyword>
<evidence type="ECO:0000313" key="2">
    <source>
        <dbReference type="Proteomes" id="UP000003340"/>
    </source>
</evidence>
<protein>
    <submittedName>
        <fullName evidence="1">Uncharacterized protein</fullName>
    </submittedName>
</protein>